<dbReference type="InterPro" id="IPR004352">
    <property type="entry name" value="GH114_TIM-barrel"/>
</dbReference>
<dbReference type="InterPro" id="IPR017853">
    <property type="entry name" value="GH"/>
</dbReference>
<dbReference type="PANTHER" id="PTHR35273:SF2">
    <property type="entry name" value="ALPHA-GALACTOSIDASE"/>
    <property type="match status" value="1"/>
</dbReference>
<proteinExistence type="predicted"/>
<dbReference type="PANTHER" id="PTHR35273">
    <property type="entry name" value="ALPHA-1,4 POLYGALACTOSAMINIDASE, PUTATIVE (AFU_ORTHOLOGUE AFUA_3G07890)-RELATED"/>
    <property type="match status" value="1"/>
</dbReference>
<organism evidence="2 3">
    <name type="scientific">Microbacterium nanhaiense</name>
    <dbReference type="NCBI Taxonomy" id="1301026"/>
    <lineage>
        <taxon>Bacteria</taxon>
        <taxon>Bacillati</taxon>
        <taxon>Actinomycetota</taxon>
        <taxon>Actinomycetes</taxon>
        <taxon>Micrococcales</taxon>
        <taxon>Microbacteriaceae</taxon>
        <taxon>Microbacterium</taxon>
    </lineage>
</organism>
<sequence length="264" mass="27973">MSSVLAAATGCAAGGDAPNPPAPASTFPAIAAFDYQLGDPYPPAPGVQLVVRDRTAPPVDDAYSVCYVNAFQTQPGDENAWPEELLLTVDGVRVTDPEWPDEYLLDASTDAKRAAIAGVISAWIEGCAADGFRAVEFDNLDSFTRSRGALSLDDNIALAARLAATAHGSGLAVGQKNAAEHAPRLREEAGFDFAVAEECAAYGECSAYTEVYADAVIDIEYADNLPRRFEDMCRDAGSPRAMILRDRELVAPGADGYVSESCRE</sequence>
<evidence type="ECO:0000259" key="1">
    <source>
        <dbReference type="Pfam" id="PF03537"/>
    </source>
</evidence>
<feature type="domain" description="Glycoside-hydrolase family GH114 TIM-barrel" evidence="1">
    <location>
        <begin position="33"/>
        <end position="250"/>
    </location>
</feature>
<gene>
    <name evidence="2" type="ORF">GCM10010910_07450</name>
</gene>
<comment type="caution">
    <text evidence="2">The sequence shown here is derived from an EMBL/GenBank/DDBJ whole genome shotgun (WGS) entry which is preliminary data.</text>
</comment>
<evidence type="ECO:0000313" key="2">
    <source>
        <dbReference type="EMBL" id="GGO60906.1"/>
    </source>
</evidence>
<evidence type="ECO:0000313" key="3">
    <source>
        <dbReference type="Proteomes" id="UP000638043"/>
    </source>
</evidence>
<dbReference type="Pfam" id="PF03537">
    <property type="entry name" value="Glyco_hydro_114"/>
    <property type="match status" value="1"/>
</dbReference>
<name>A0ABQ2MYW3_9MICO</name>
<dbReference type="InterPro" id="IPR013785">
    <property type="entry name" value="Aldolase_TIM"/>
</dbReference>
<reference evidence="3" key="1">
    <citation type="journal article" date="2019" name="Int. J. Syst. Evol. Microbiol.">
        <title>The Global Catalogue of Microorganisms (GCM) 10K type strain sequencing project: providing services to taxonomists for standard genome sequencing and annotation.</title>
        <authorList>
            <consortium name="The Broad Institute Genomics Platform"/>
            <consortium name="The Broad Institute Genome Sequencing Center for Infectious Disease"/>
            <person name="Wu L."/>
            <person name="Ma J."/>
        </authorList>
    </citation>
    <scope>NUCLEOTIDE SEQUENCE [LARGE SCALE GENOMIC DNA]</scope>
    <source>
        <strain evidence="3">CGMCC 4.7181</strain>
    </source>
</reference>
<dbReference type="Proteomes" id="UP000638043">
    <property type="component" value="Unassembled WGS sequence"/>
</dbReference>
<protein>
    <recommendedName>
        <fullName evidence="1">Glycoside-hydrolase family GH114 TIM-barrel domain-containing protein</fullName>
    </recommendedName>
</protein>
<accession>A0ABQ2MYW3</accession>
<dbReference type="Gene3D" id="3.20.20.70">
    <property type="entry name" value="Aldolase class I"/>
    <property type="match status" value="1"/>
</dbReference>
<dbReference type="EMBL" id="BMMQ01000002">
    <property type="protein sequence ID" value="GGO60906.1"/>
    <property type="molecule type" value="Genomic_DNA"/>
</dbReference>
<dbReference type="SUPFAM" id="SSF51445">
    <property type="entry name" value="(Trans)glycosidases"/>
    <property type="match status" value="1"/>
</dbReference>
<keyword evidence="3" id="KW-1185">Reference proteome</keyword>